<dbReference type="InterPro" id="IPR036237">
    <property type="entry name" value="Xyl_isomerase-like_sf"/>
</dbReference>
<sequence length="295" mass="31211">MSLTQRYTAHLGYAPPKFRPQFLESVGTTTPTDHIEYAAALGMAGIFDPWALGRDRRELDEIGRALTDTGLSCGSIVCVPVDKITAPIWTDRTASGRSSLEKLITAAAETGQTLGSPSLAVLVAADPDRTDTEQQRADAAANLRDMGRVTADFGIGLAVEPMTALPNMLLRNIPETVEVVTAADVPGVGIIFDTGHVSTTDGDLLTALGTTGEHLSILQIVDMPGRVEPGAGELPLVDLLAAALASGYTGLIDLEHYWADASRDGERAGLDRIRRFDALVDAAVRPQSATPSTQH</sequence>
<dbReference type="AlphaFoldDB" id="A0A402C3G8"/>
<dbReference type="InterPro" id="IPR013022">
    <property type="entry name" value="Xyl_isomerase-like_TIM-brl"/>
</dbReference>
<dbReference type="OrthoDB" id="9786584at2"/>
<keyword evidence="2" id="KW-0413">Isomerase</keyword>
<gene>
    <name evidence="2" type="ORF">Rhow_001209</name>
</gene>
<dbReference type="SUPFAM" id="SSF51658">
    <property type="entry name" value="Xylose isomerase-like"/>
    <property type="match status" value="1"/>
</dbReference>
<proteinExistence type="predicted"/>
<organism evidence="2 3">
    <name type="scientific">Rhodococcus wratislaviensis</name>
    <name type="common">Tsukamurella wratislaviensis</name>
    <dbReference type="NCBI Taxonomy" id="44752"/>
    <lineage>
        <taxon>Bacteria</taxon>
        <taxon>Bacillati</taxon>
        <taxon>Actinomycetota</taxon>
        <taxon>Actinomycetes</taxon>
        <taxon>Mycobacteriales</taxon>
        <taxon>Nocardiaceae</taxon>
        <taxon>Rhodococcus</taxon>
    </lineage>
</organism>
<dbReference type="Pfam" id="PF01261">
    <property type="entry name" value="AP_endonuc_2"/>
    <property type="match status" value="1"/>
</dbReference>
<dbReference type="PANTHER" id="PTHR12110:SF52">
    <property type="entry name" value="XYLOSE ISOMERASE"/>
    <property type="match status" value="1"/>
</dbReference>
<evidence type="ECO:0000313" key="3">
    <source>
        <dbReference type="Proteomes" id="UP000287519"/>
    </source>
</evidence>
<dbReference type="EMBL" id="BHYM01000017">
    <property type="protein sequence ID" value="GCE38170.1"/>
    <property type="molecule type" value="Genomic_DNA"/>
</dbReference>
<dbReference type="Proteomes" id="UP000287519">
    <property type="component" value="Unassembled WGS sequence"/>
</dbReference>
<evidence type="ECO:0000313" key="2">
    <source>
        <dbReference type="EMBL" id="GCE38170.1"/>
    </source>
</evidence>
<name>A0A402C3G8_RHOWR</name>
<keyword evidence="3" id="KW-1185">Reference proteome</keyword>
<comment type="caution">
    <text evidence="2">The sequence shown here is derived from an EMBL/GenBank/DDBJ whole genome shotgun (WGS) entry which is preliminary data.</text>
</comment>
<accession>A0A402C3G8</accession>
<keyword evidence="2" id="KW-0670">Pyruvate</keyword>
<dbReference type="RefSeq" id="WP_124390793.1">
    <property type="nucleotide sequence ID" value="NZ_BHYM01000017.1"/>
</dbReference>
<dbReference type="PANTHER" id="PTHR12110">
    <property type="entry name" value="HYDROXYPYRUVATE ISOMERASE"/>
    <property type="match status" value="1"/>
</dbReference>
<dbReference type="GO" id="GO:0016853">
    <property type="term" value="F:isomerase activity"/>
    <property type="evidence" value="ECO:0007669"/>
    <property type="project" value="UniProtKB-KW"/>
</dbReference>
<reference evidence="2 3" key="1">
    <citation type="submission" date="2018-11" db="EMBL/GenBank/DDBJ databases">
        <title>Microbial catabolism of amino acid.</title>
        <authorList>
            <person name="Hibi M."/>
            <person name="Ogawa J."/>
        </authorList>
    </citation>
    <scope>NUCLEOTIDE SEQUENCE [LARGE SCALE GENOMIC DNA]</scope>
    <source>
        <strain evidence="2 3">C31-06</strain>
    </source>
</reference>
<dbReference type="Gene3D" id="3.20.20.150">
    <property type="entry name" value="Divalent-metal-dependent TIM barrel enzymes"/>
    <property type="match status" value="1"/>
</dbReference>
<evidence type="ECO:0000259" key="1">
    <source>
        <dbReference type="Pfam" id="PF01261"/>
    </source>
</evidence>
<feature type="domain" description="Xylose isomerase-like TIM barrel" evidence="1">
    <location>
        <begin position="35"/>
        <end position="275"/>
    </location>
</feature>
<dbReference type="InterPro" id="IPR050312">
    <property type="entry name" value="IolE/XylAMocC-like"/>
</dbReference>
<protein>
    <submittedName>
        <fullName evidence="2">Hydroxypyruvate isomerase</fullName>
    </submittedName>
</protein>